<dbReference type="HOGENOM" id="CLU_2648390_0_0_3"/>
<dbReference type="Proteomes" id="UP000010472">
    <property type="component" value="Chromosome"/>
</dbReference>
<evidence type="ECO:0000313" key="1">
    <source>
        <dbReference type="EMBL" id="AFZ13603.1"/>
    </source>
</evidence>
<name>K9VZR5_9CYAN</name>
<sequence length="76" mass="8663">MAKQLKNASGKFVTKSDQPRKLRGLRLTDRVWEALRNRADELDMSPADLIEHLGELGYFSKGSLLIPQDEIQDFFG</sequence>
<dbReference type="AlphaFoldDB" id="K9VZR5"/>
<gene>
    <name evidence="1" type="ORF">Cri9333_2753</name>
</gene>
<dbReference type="RefSeq" id="WP_015203713.1">
    <property type="nucleotide sequence ID" value="NC_019753.1"/>
</dbReference>
<protein>
    <submittedName>
        <fullName evidence="1">Uncharacterized protein</fullName>
    </submittedName>
</protein>
<evidence type="ECO:0000313" key="2">
    <source>
        <dbReference type="Proteomes" id="UP000010472"/>
    </source>
</evidence>
<keyword evidence="2" id="KW-1185">Reference proteome</keyword>
<dbReference type="EMBL" id="CP003620">
    <property type="protein sequence ID" value="AFZ13603.1"/>
    <property type="molecule type" value="Genomic_DNA"/>
</dbReference>
<reference evidence="1 2" key="1">
    <citation type="submission" date="2012-06" db="EMBL/GenBank/DDBJ databases">
        <title>Finished chromosome of genome of Crinalium epipsammum PCC 9333.</title>
        <authorList>
            <consortium name="US DOE Joint Genome Institute"/>
            <person name="Gugger M."/>
            <person name="Coursin T."/>
            <person name="Rippka R."/>
            <person name="Tandeau De Marsac N."/>
            <person name="Huntemann M."/>
            <person name="Wei C.-L."/>
            <person name="Han J."/>
            <person name="Detter J.C."/>
            <person name="Han C."/>
            <person name="Tapia R."/>
            <person name="Davenport K."/>
            <person name="Daligault H."/>
            <person name="Erkkila T."/>
            <person name="Gu W."/>
            <person name="Munk A.C.C."/>
            <person name="Teshima H."/>
            <person name="Xu Y."/>
            <person name="Chain P."/>
            <person name="Chen A."/>
            <person name="Krypides N."/>
            <person name="Mavromatis K."/>
            <person name="Markowitz V."/>
            <person name="Szeto E."/>
            <person name="Ivanova N."/>
            <person name="Mikhailova N."/>
            <person name="Ovchinnikova G."/>
            <person name="Pagani I."/>
            <person name="Pati A."/>
            <person name="Goodwin L."/>
            <person name="Peters L."/>
            <person name="Pitluck S."/>
            <person name="Woyke T."/>
            <person name="Kerfeld C."/>
        </authorList>
    </citation>
    <scope>NUCLEOTIDE SEQUENCE [LARGE SCALE GENOMIC DNA]</scope>
    <source>
        <strain evidence="1 2">PCC 9333</strain>
    </source>
</reference>
<organism evidence="1 2">
    <name type="scientific">Crinalium epipsammum PCC 9333</name>
    <dbReference type="NCBI Taxonomy" id="1173022"/>
    <lineage>
        <taxon>Bacteria</taxon>
        <taxon>Bacillati</taxon>
        <taxon>Cyanobacteriota</taxon>
        <taxon>Cyanophyceae</taxon>
        <taxon>Gomontiellales</taxon>
        <taxon>Gomontiellaceae</taxon>
        <taxon>Crinalium</taxon>
    </lineage>
</organism>
<proteinExistence type="predicted"/>
<dbReference type="KEGG" id="cep:Cri9333_2753"/>
<accession>K9VZR5</accession>